<dbReference type="KEGG" id="amar:AMRN_1528"/>
<evidence type="ECO:0000313" key="1">
    <source>
        <dbReference type="EMBL" id="AXX87263.1"/>
    </source>
</evidence>
<evidence type="ECO:0000313" key="4">
    <source>
        <dbReference type="Proteomes" id="UP000264693"/>
    </source>
</evidence>
<dbReference type="EMBL" id="CP032101">
    <property type="protein sequence ID" value="AXX87263.1"/>
    <property type="molecule type" value="Genomic_DNA"/>
</dbReference>
<sequence>MYDFSKQQAMLDATLLLLEENNLSEVSTLGGGTALASYYWNHRYSTDIDIFIYDEVDKKHLLKESTWSKKVKSEMKSIGYNGNFRNHPIYSEIVINEECKIQFFDVVKKSYIPYVKVNLWGHELLIDTVEEIIAKKIYYRADKGNSRDLFDIAIAFHNEPDILTRTLLKKDKVITLFETVSNIYDNQELKDLYLEEIHQMNPNKEYNFLAINAIEYLYNILENICGAYDIAHDLSTEEYIEIESYVYTSLT</sequence>
<dbReference type="Pfam" id="PF08843">
    <property type="entry name" value="AbiEii"/>
    <property type="match status" value="1"/>
</dbReference>
<dbReference type="Proteomes" id="UP000264693">
    <property type="component" value="Chromosome"/>
</dbReference>
<dbReference type="EMBL" id="NXAO01000025">
    <property type="protein sequence ID" value="PHO15520.1"/>
    <property type="molecule type" value="Genomic_DNA"/>
</dbReference>
<protein>
    <submittedName>
        <fullName evidence="1">Nucleotidyltransferase, AbiEii toxin family</fullName>
    </submittedName>
</protein>
<dbReference type="Proteomes" id="UP000224740">
    <property type="component" value="Unassembled WGS sequence"/>
</dbReference>
<evidence type="ECO:0000313" key="3">
    <source>
        <dbReference type="Proteomes" id="UP000224740"/>
    </source>
</evidence>
<evidence type="ECO:0000313" key="2">
    <source>
        <dbReference type="EMBL" id="PHO15520.1"/>
    </source>
</evidence>
<keyword evidence="1" id="KW-0808">Transferase</keyword>
<proteinExistence type="predicted"/>
<reference evidence="2" key="2">
    <citation type="submission" date="2017-09" db="EMBL/GenBank/DDBJ databases">
        <authorList>
            <person name="Perez-Cataluna A."/>
            <person name="Figueras M.J."/>
            <person name="Salas-Masso N."/>
        </authorList>
    </citation>
    <scope>NUCLEOTIDE SEQUENCE</scope>
    <source>
        <strain evidence="2">CECT 7727</strain>
    </source>
</reference>
<organism evidence="1 4">
    <name type="scientific">Malaciobacter marinus</name>
    <dbReference type="NCBI Taxonomy" id="505249"/>
    <lineage>
        <taxon>Bacteria</taxon>
        <taxon>Pseudomonadati</taxon>
        <taxon>Campylobacterota</taxon>
        <taxon>Epsilonproteobacteria</taxon>
        <taxon>Campylobacterales</taxon>
        <taxon>Arcobacteraceae</taxon>
        <taxon>Malaciobacter</taxon>
    </lineage>
</organism>
<dbReference type="InterPro" id="IPR014942">
    <property type="entry name" value="AbiEii"/>
</dbReference>
<reference evidence="3" key="1">
    <citation type="submission" date="2017-09" db="EMBL/GenBank/DDBJ databases">
        <title>Arcobacter canalis sp. nov., a new species isolated from a water canal contaminated with urban sewage.</title>
        <authorList>
            <person name="Perez-Cataluna A."/>
            <person name="Salas-Masso N."/>
            <person name="Figueras M.J."/>
        </authorList>
    </citation>
    <scope>NUCLEOTIDE SEQUENCE [LARGE SCALE GENOMIC DNA]</scope>
    <source>
        <strain evidence="3">CECT 7727</strain>
    </source>
</reference>
<dbReference type="Gene3D" id="3.10.450.620">
    <property type="entry name" value="JHP933, nucleotidyltransferase-like core domain"/>
    <property type="match status" value="1"/>
</dbReference>
<reference evidence="1 4" key="3">
    <citation type="submission" date="2018-08" db="EMBL/GenBank/DDBJ databases">
        <title>Complete genome of the Arcobacter marinus type strain JCM 15502.</title>
        <authorList>
            <person name="Miller W.G."/>
            <person name="Yee E."/>
            <person name="Huynh S."/>
            <person name="Parker C.T."/>
        </authorList>
    </citation>
    <scope>NUCLEOTIDE SEQUENCE [LARGE SCALE GENOMIC DNA]</scope>
    <source>
        <strain evidence="1 4">JCM 15502</strain>
    </source>
</reference>
<accession>A0A347TKY5</accession>
<dbReference type="AlphaFoldDB" id="A0A347TKY5"/>
<dbReference type="RefSeq" id="WP_099310870.1">
    <property type="nucleotide sequence ID" value="NZ_CP032101.1"/>
</dbReference>
<gene>
    <name evidence="1" type="ORF">AMRN_1528</name>
    <name evidence="2" type="ORF">CPH92_06180</name>
</gene>
<dbReference type="GO" id="GO:0016740">
    <property type="term" value="F:transferase activity"/>
    <property type="evidence" value="ECO:0007669"/>
    <property type="project" value="UniProtKB-KW"/>
</dbReference>
<keyword evidence="3" id="KW-1185">Reference proteome</keyword>
<name>A0A347TKY5_9BACT</name>